<gene>
    <name evidence="2" type="ORF">ROHU_002307</name>
    <name evidence="1" type="ORF">ROHU_027491</name>
</gene>
<dbReference type="Proteomes" id="UP000290572">
    <property type="component" value="Unassembled WGS sequence"/>
</dbReference>
<proteinExistence type="predicted"/>
<dbReference type="EMBL" id="QBIY01012785">
    <property type="protein sequence ID" value="RXN16505.1"/>
    <property type="molecule type" value="Genomic_DNA"/>
</dbReference>
<accession>A0A498MGD2</accession>
<evidence type="ECO:0000313" key="1">
    <source>
        <dbReference type="EMBL" id="RXN16505.1"/>
    </source>
</evidence>
<organism evidence="1 3">
    <name type="scientific">Labeo rohita</name>
    <name type="common">Indian major carp</name>
    <name type="synonym">Cyprinus rohita</name>
    <dbReference type="NCBI Taxonomy" id="84645"/>
    <lineage>
        <taxon>Eukaryota</taxon>
        <taxon>Metazoa</taxon>
        <taxon>Chordata</taxon>
        <taxon>Craniata</taxon>
        <taxon>Vertebrata</taxon>
        <taxon>Euteleostomi</taxon>
        <taxon>Actinopterygii</taxon>
        <taxon>Neopterygii</taxon>
        <taxon>Teleostei</taxon>
        <taxon>Ostariophysi</taxon>
        <taxon>Cypriniformes</taxon>
        <taxon>Cyprinidae</taxon>
        <taxon>Labeoninae</taxon>
        <taxon>Labeonini</taxon>
        <taxon>Labeo</taxon>
    </lineage>
</organism>
<comment type="caution">
    <text evidence="1">The sequence shown here is derived from an EMBL/GenBank/DDBJ whole genome shotgun (WGS) entry which is preliminary data.</text>
</comment>
<protein>
    <submittedName>
        <fullName evidence="1">Uncharacterized protein</fullName>
    </submittedName>
</protein>
<reference evidence="1 3" key="1">
    <citation type="submission" date="2018-03" db="EMBL/GenBank/DDBJ databases">
        <title>Draft genome sequence of Rohu Carp (Labeo rohita).</title>
        <authorList>
            <person name="Das P."/>
            <person name="Kushwaha B."/>
            <person name="Joshi C.G."/>
            <person name="Kumar D."/>
            <person name="Nagpure N.S."/>
            <person name="Sahoo L."/>
            <person name="Das S.P."/>
            <person name="Bit A."/>
            <person name="Patnaik S."/>
            <person name="Meher P.K."/>
            <person name="Jayasankar P."/>
            <person name="Koringa P.G."/>
            <person name="Patel N.V."/>
            <person name="Hinsu A.T."/>
            <person name="Kumar R."/>
            <person name="Pandey M."/>
            <person name="Agarwal S."/>
            <person name="Srivastava S."/>
            <person name="Singh M."/>
            <person name="Iquebal M.A."/>
            <person name="Jaiswal S."/>
            <person name="Angadi U.B."/>
            <person name="Kumar N."/>
            <person name="Raza M."/>
            <person name="Shah T.M."/>
            <person name="Rai A."/>
            <person name="Jena J.K."/>
        </authorList>
    </citation>
    <scope>NUCLEOTIDE SEQUENCE [LARGE SCALE GENOMIC DNA]</scope>
    <source>
        <strain evidence="1">DASCIFA01</strain>
        <tissue evidence="1">Testis</tissue>
    </source>
</reference>
<dbReference type="AlphaFoldDB" id="A0A498MGD2"/>
<name>A0A498MGD2_LABRO</name>
<evidence type="ECO:0000313" key="3">
    <source>
        <dbReference type="Proteomes" id="UP000290572"/>
    </source>
</evidence>
<keyword evidence="3" id="KW-1185">Reference proteome</keyword>
<dbReference type="EMBL" id="QBIY01006284">
    <property type="protein sequence ID" value="RXN37146.1"/>
    <property type="molecule type" value="Genomic_DNA"/>
</dbReference>
<evidence type="ECO:0000313" key="2">
    <source>
        <dbReference type="EMBL" id="RXN37146.1"/>
    </source>
</evidence>
<sequence>MLFADSDSEGEYLPFGNGDRPFCPPGMGMAGVNTVVELLEVEAAGVGEIGLAVALALWMQCPKEVGVAAVHVSGLCVGEPGDVVEAAGVI</sequence>